<evidence type="ECO:0000313" key="1">
    <source>
        <dbReference type="EMBL" id="KAH9636736.1"/>
    </source>
</evidence>
<gene>
    <name evidence="1" type="ORF">HF086_007634</name>
</gene>
<name>A0A922SGA8_SPOEX</name>
<reference evidence="1" key="1">
    <citation type="journal article" date="2021" name="G3 (Bethesda)">
        <title>Genome and transcriptome analysis of the beet armyworm Spodoptera exigua reveals targets for pest control. .</title>
        <authorList>
            <person name="Simon S."/>
            <person name="Breeschoten T."/>
            <person name="Jansen H.J."/>
            <person name="Dirks R.P."/>
            <person name="Schranz M.E."/>
            <person name="Ros V.I.D."/>
        </authorList>
    </citation>
    <scope>NUCLEOTIDE SEQUENCE</scope>
    <source>
        <strain evidence="1">TB_SE_WUR_2020</strain>
    </source>
</reference>
<dbReference type="AlphaFoldDB" id="A0A922SGA8"/>
<proteinExistence type="predicted"/>
<sequence length="244" mass="27904">MSRNTLWVIKPRVQDRDTCLCVIHANVDLKLNALCSAKILPYNTHQKLLENLCCDKYRENCLSRDCQACKNRTPDYKEFDNSKHIQFQKWVTEKQEYTDPKTKKSNNLATFAINPSGHYLHELNMFILSATGLLHNIGTKLCFTFWLQDCPINFHAYKDLPGTTLKVVMARVHQIDATCKRTADAVVAAGGDVETLEHFVEVVQNGCPGITFHTIAAEEILSLTDELQKDTQKIKTFRELYSHL</sequence>
<evidence type="ECO:0000313" key="2">
    <source>
        <dbReference type="Proteomes" id="UP000814243"/>
    </source>
</evidence>
<protein>
    <submittedName>
        <fullName evidence="1">Uncharacterized protein</fullName>
    </submittedName>
</protein>
<dbReference type="Proteomes" id="UP000814243">
    <property type="component" value="Unassembled WGS sequence"/>
</dbReference>
<dbReference type="EMBL" id="JACEFF010000481">
    <property type="protein sequence ID" value="KAH9636736.1"/>
    <property type="molecule type" value="Genomic_DNA"/>
</dbReference>
<organism evidence="1 2">
    <name type="scientific">Spodoptera exigua</name>
    <name type="common">Beet armyworm</name>
    <name type="synonym">Noctua fulgens</name>
    <dbReference type="NCBI Taxonomy" id="7107"/>
    <lineage>
        <taxon>Eukaryota</taxon>
        <taxon>Metazoa</taxon>
        <taxon>Ecdysozoa</taxon>
        <taxon>Arthropoda</taxon>
        <taxon>Hexapoda</taxon>
        <taxon>Insecta</taxon>
        <taxon>Pterygota</taxon>
        <taxon>Neoptera</taxon>
        <taxon>Endopterygota</taxon>
        <taxon>Lepidoptera</taxon>
        <taxon>Glossata</taxon>
        <taxon>Ditrysia</taxon>
        <taxon>Noctuoidea</taxon>
        <taxon>Noctuidae</taxon>
        <taxon>Amphipyrinae</taxon>
        <taxon>Spodoptera</taxon>
    </lineage>
</organism>
<comment type="caution">
    <text evidence="1">The sequence shown here is derived from an EMBL/GenBank/DDBJ whole genome shotgun (WGS) entry which is preliminary data.</text>
</comment>
<accession>A0A922SGA8</accession>